<dbReference type="AlphaFoldDB" id="A0AA40FUI0"/>
<evidence type="ECO:0000259" key="3">
    <source>
        <dbReference type="Pfam" id="PF12894"/>
    </source>
</evidence>
<dbReference type="GO" id="GO:0031145">
    <property type="term" value="P:anaphase-promoting complex-dependent catabolic process"/>
    <property type="evidence" value="ECO:0007669"/>
    <property type="project" value="TreeGrafter"/>
</dbReference>
<dbReference type="PANTHER" id="PTHR19918:SF52">
    <property type="entry name" value="PROTEIN CORTEX"/>
    <property type="match status" value="1"/>
</dbReference>
<dbReference type="Proteomes" id="UP001177670">
    <property type="component" value="Unassembled WGS sequence"/>
</dbReference>
<name>A0AA40FUI0_9HYME</name>
<feature type="domain" description="Anaphase-promoting complex subunit 4-like WD40" evidence="3">
    <location>
        <begin position="245"/>
        <end position="304"/>
    </location>
</feature>
<gene>
    <name evidence="4" type="ORF">K0M31_005617</name>
</gene>
<dbReference type="SMART" id="SM00320">
    <property type="entry name" value="WD40"/>
    <property type="match status" value="5"/>
</dbReference>
<proteinExistence type="predicted"/>
<dbReference type="SUPFAM" id="SSF50978">
    <property type="entry name" value="WD40 repeat-like"/>
    <property type="match status" value="1"/>
</dbReference>
<evidence type="ECO:0000256" key="1">
    <source>
        <dbReference type="ARBA" id="ARBA00022574"/>
    </source>
</evidence>
<dbReference type="GO" id="GO:1905786">
    <property type="term" value="P:positive regulation of anaphase-promoting complex-dependent catabolic process"/>
    <property type="evidence" value="ECO:0007669"/>
    <property type="project" value="TreeGrafter"/>
</dbReference>
<dbReference type="InterPro" id="IPR015943">
    <property type="entry name" value="WD40/YVTN_repeat-like_dom_sf"/>
</dbReference>
<reference evidence="4" key="1">
    <citation type="submission" date="2021-10" db="EMBL/GenBank/DDBJ databases">
        <title>Melipona bicolor Genome sequencing and assembly.</title>
        <authorList>
            <person name="Araujo N.S."/>
            <person name="Arias M.C."/>
        </authorList>
    </citation>
    <scope>NUCLEOTIDE SEQUENCE</scope>
    <source>
        <strain evidence="4">USP_2M_L1-L4_2017</strain>
        <tissue evidence="4">Whole body</tissue>
    </source>
</reference>
<accession>A0AA40FUI0</accession>
<dbReference type="InterPro" id="IPR036322">
    <property type="entry name" value="WD40_repeat_dom_sf"/>
</dbReference>
<dbReference type="GO" id="GO:0010997">
    <property type="term" value="F:anaphase-promoting complex binding"/>
    <property type="evidence" value="ECO:0007669"/>
    <property type="project" value="InterPro"/>
</dbReference>
<keyword evidence="2" id="KW-0677">Repeat</keyword>
<protein>
    <recommendedName>
        <fullName evidence="3">Anaphase-promoting complex subunit 4-like WD40 domain-containing protein</fullName>
    </recommendedName>
</protein>
<dbReference type="EMBL" id="JAHYIQ010000016">
    <property type="protein sequence ID" value="KAK1125244.1"/>
    <property type="molecule type" value="Genomic_DNA"/>
</dbReference>
<comment type="caution">
    <text evidence="4">The sequence shown here is derived from an EMBL/GenBank/DDBJ whole genome shotgun (WGS) entry which is preliminary data.</text>
</comment>
<dbReference type="Gene3D" id="2.130.10.10">
    <property type="entry name" value="YVTN repeat-like/Quinoprotein amine dehydrogenase"/>
    <property type="match status" value="1"/>
</dbReference>
<dbReference type="GO" id="GO:0005680">
    <property type="term" value="C:anaphase-promoting complex"/>
    <property type="evidence" value="ECO:0007669"/>
    <property type="project" value="TreeGrafter"/>
</dbReference>
<dbReference type="InterPro" id="IPR024977">
    <property type="entry name" value="Apc4-like_WD40_dom"/>
</dbReference>
<sequence length="492" mass="56492">MAERGKDAPKPVATTSQPIAAEVTTKVVKTYPFKIVNQNYTIDRFINFNYNKEAANYLLTKQTKDKLNENEIDVMKQVKSLSTEWRKKLMHQLMVDRNVIPGLRQKQVLRGNRLSRENKIPGSLAGLPKDLWEGQYLEDGMWKSKPRKRPLIGTMNCMLDMPGYDALPYSYSYKQLTDWGSKNFIASAVKNCVAFYDTNRADVFQSPNNVDISDVCAIKWNNAGNKLAICTLMLKVQLYCIDTQKMIWRATGRNIVRCICWSENDQHIVVGTKGEILVYSARDGKVVHLFQIQSATVVALAFSSNYRYLASSALDRNVRIFNWTNFTPHLDIIYYESVTSLAWQPYESNVLCIGGGVGDASLSLWNMSKLNPSTYRDVKFNGAVENMLWNKHSGELIVHWSYLKGRKQRTVMPVFASLDRIVDVVPVSKEMQVNAVMWNSDHTQLAIQADDCLLMWNFFGNESQYSKRKKQHKVLHGDTTMNLKEFKYYDIR</sequence>
<keyword evidence="5" id="KW-1185">Reference proteome</keyword>
<keyword evidence="1" id="KW-0853">WD repeat</keyword>
<evidence type="ECO:0000256" key="2">
    <source>
        <dbReference type="ARBA" id="ARBA00022737"/>
    </source>
</evidence>
<dbReference type="PANTHER" id="PTHR19918">
    <property type="entry name" value="CELL DIVISION CYCLE 20 CDC20 FIZZY -RELATED"/>
    <property type="match status" value="1"/>
</dbReference>
<dbReference type="InterPro" id="IPR033010">
    <property type="entry name" value="Cdc20/Fizzy"/>
</dbReference>
<evidence type="ECO:0000313" key="4">
    <source>
        <dbReference type="EMBL" id="KAK1125244.1"/>
    </source>
</evidence>
<dbReference type="GO" id="GO:1990757">
    <property type="term" value="F:ubiquitin ligase activator activity"/>
    <property type="evidence" value="ECO:0007669"/>
    <property type="project" value="TreeGrafter"/>
</dbReference>
<organism evidence="4 5">
    <name type="scientific">Melipona bicolor</name>
    <dbReference type="NCBI Taxonomy" id="60889"/>
    <lineage>
        <taxon>Eukaryota</taxon>
        <taxon>Metazoa</taxon>
        <taxon>Ecdysozoa</taxon>
        <taxon>Arthropoda</taxon>
        <taxon>Hexapoda</taxon>
        <taxon>Insecta</taxon>
        <taxon>Pterygota</taxon>
        <taxon>Neoptera</taxon>
        <taxon>Endopterygota</taxon>
        <taxon>Hymenoptera</taxon>
        <taxon>Apocrita</taxon>
        <taxon>Aculeata</taxon>
        <taxon>Apoidea</taxon>
        <taxon>Anthophila</taxon>
        <taxon>Apidae</taxon>
        <taxon>Melipona</taxon>
    </lineage>
</organism>
<evidence type="ECO:0000313" key="5">
    <source>
        <dbReference type="Proteomes" id="UP001177670"/>
    </source>
</evidence>
<dbReference type="Pfam" id="PF12894">
    <property type="entry name" value="ANAPC4_WD40"/>
    <property type="match status" value="1"/>
</dbReference>
<dbReference type="InterPro" id="IPR001680">
    <property type="entry name" value="WD40_rpt"/>
</dbReference>